<dbReference type="Pfam" id="PF00590">
    <property type="entry name" value="TP_methylase"/>
    <property type="match status" value="1"/>
</dbReference>
<gene>
    <name evidence="6 8" type="primary">rsmI</name>
    <name evidence="8" type="ORF">COT63_02450</name>
</gene>
<evidence type="ECO:0000256" key="2">
    <source>
        <dbReference type="ARBA" id="ARBA00022552"/>
    </source>
</evidence>
<evidence type="ECO:0000313" key="8">
    <source>
        <dbReference type="EMBL" id="PIS14977.1"/>
    </source>
</evidence>
<dbReference type="PIRSF" id="PIRSF005917">
    <property type="entry name" value="MTase_YraL"/>
    <property type="match status" value="1"/>
</dbReference>
<accession>A0A2H0WQS8</accession>
<sequence>MSLYLVSTPIGNRKDITQRAIETLFSVDLIACEDTRKTGWLLASLSDKKLPPLIPFYEGNEERQAARIIEYLKAGKDVALVSNAGTPTIADPGFKLVRECVRLNIPVLTIPGPSAIIAALSVSGLPTDKFLFLGFLPKKKGKIKKIFAAAKDLADTPLSPTFVFYESPFRLVKTLKLMEDILGDAKVSICQELTKIHEKIIYGSLDKVLRQIEGMKIKGELVVLFSWR</sequence>
<evidence type="ECO:0000256" key="5">
    <source>
        <dbReference type="ARBA" id="ARBA00022691"/>
    </source>
</evidence>
<evidence type="ECO:0000259" key="7">
    <source>
        <dbReference type="Pfam" id="PF00590"/>
    </source>
</evidence>
<keyword evidence="4 6" id="KW-0808">Transferase</keyword>
<dbReference type="InterPro" id="IPR014776">
    <property type="entry name" value="4pyrrole_Mease_sub2"/>
</dbReference>
<dbReference type="EC" id="2.1.1.198" evidence="6"/>
<dbReference type="SUPFAM" id="SSF53790">
    <property type="entry name" value="Tetrapyrrole methylase"/>
    <property type="match status" value="1"/>
</dbReference>
<comment type="subcellular location">
    <subcellularLocation>
        <location evidence="6">Cytoplasm</location>
    </subcellularLocation>
</comment>
<keyword evidence="5 6" id="KW-0949">S-adenosyl-L-methionine</keyword>
<evidence type="ECO:0000256" key="6">
    <source>
        <dbReference type="HAMAP-Rule" id="MF_01877"/>
    </source>
</evidence>
<dbReference type="InterPro" id="IPR008189">
    <property type="entry name" value="rRNA_ssu_MeTfrase_I"/>
</dbReference>
<evidence type="ECO:0000256" key="3">
    <source>
        <dbReference type="ARBA" id="ARBA00022603"/>
    </source>
</evidence>
<dbReference type="EMBL" id="PEZH01000049">
    <property type="protein sequence ID" value="PIS14977.1"/>
    <property type="molecule type" value="Genomic_DNA"/>
</dbReference>
<dbReference type="InterPro" id="IPR014777">
    <property type="entry name" value="4pyrrole_Mease_sub1"/>
</dbReference>
<dbReference type="Gene3D" id="3.40.1010.10">
    <property type="entry name" value="Cobalt-precorrin-4 Transmethylase, Domain 1"/>
    <property type="match status" value="1"/>
</dbReference>
<evidence type="ECO:0000256" key="4">
    <source>
        <dbReference type="ARBA" id="ARBA00022679"/>
    </source>
</evidence>
<organism evidence="8 9">
    <name type="scientific">Candidatus Shapirobacteria bacterium CG09_land_8_20_14_0_10_38_17</name>
    <dbReference type="NCBI Taxonomy" id="1974884"/>
    <lineage>
        <taxon>Bacteria</taxon>
        <taxon>Candidatus Shapironibacteriota</taxon>
    </lineage>
</organism>
<dbReference type="InterPro" id="IPR000878">
    <property type="entry name" value="4pyrrol_Mease"/>
</dbReference>
<protein>
    <recommendedName>
        <fullName evidence="6">Ribosomal RNA small subunit methyltransferase I</fullName>
        <ecNumber evidence="6">2.1.1.198</ecNumber>
    </recommendedName>
    <alternativeName>
        <fullName evidence="6">16S rRNA 2'-O-ribose C1402 methyltransferase</fullName>
    </alternativeName>
    <alternativeName>
        <fullName evidence="6">rRNA (cytidine-2'-O-)-methyltransferase RsmI</fullName>
    </alternativeName>
</protein>
<dbReference type="FunFam" id="3.30.950.10:FF:000002">
    <property type="entry name" value="Ribosomal RNA small subunit methyltransferase I"/>
    <property type="match status" value="1"/>
</dbReference>
<comment type="catalytic activity">
    <reaction evidence="6">
        <text>cytidine(1402) in 16S rRNA + S-adenosyl-L-methionine = 2'-O-methylcytidine(1402) in 16S rRNA + S-adenosyl-L-homocysteine + H(+)</text>
        <dbReference type="Rhea" id="RHEA:42924"/>
        <dbReference type="Rhea" id="RHEA-COMP:10285"/>
        <dbReference type="Rhea" id="RHEA-COMP:10286"/>
        <dbReference type="ChEBI" id="CHEBI:15378"/>
        <dbReference type="ChEBI" id="CHEBI:57856"/>
        <dbReference type="ChEBI" id="CHEBI:59789"/>
        <dbReference type="ChEBI" id="CHEBI:74495"/>
        <dbReference type="ChEBI" id="CHEBI:82748"/>
        <dbReference type="EC" id="2.1.1.198"/>
    </reaction>
</comment>
<dbReference type="GO" id="GO:0070677">
    <property type="term" value="F:rRNA (cytosine-2'-O-)-methyltransferase activity"/>
    <property type="evidence" value="ECO:0007669"/>
    <property type="project" value="UniProtKB-UniRule"/>
</dbReference>
<dbReference type="HAMAP" id="MF_01877">
    <property type="entry name" value="16SrRNA_methyltr_I"/>
    <property type="match status" value="1"/>
</dbReference>
<feature type="domain" description="Tetrapyrrole methylase" evidence="7">
    <location>
        <begin position="3"/>
        <end position="207"/>
    </location>
</feature>
<keyword evidence="3 6" id="KW-0489">Methyltransferase</keyword>
<keyword evidence="2 6" id="KW-0698">rRNA processing</keyword>
<dbReference type="InterPro" id="IPR035996">
    <property type="entry name" value="4pyrrol_Methylase_sf"/>
</dbReference>
<dbReference type="NCBIfam" id="TIGR00096">
    <property type="entry name" value="16S rRNA (cytidine(1402)-2'-O)-methyltransferase"/>
    <property type="match status" value="1"/>
</dbReference>
<proteinExistence type="inferred from homology"/>
<dbReference type="Proteomes" id="UP000231282">
    <property type="component" value="Unassembled WGS sequence"/>
</dbReference>
<keyword evidence="1 6" id="KW-0963">Cytoplasm</keyword>
<dbReference type="AlphaFoldDB" id="A0A2H0WQS8"/>
<dbReference type="GO" id="GO:0005737">
    <property type="term" value="C:cytoplasm"/>
    <property type="evidence" value="ECO:0007669"/>
    <property type="project" value="UniProtKB-SubCell"/>
</dbReference>
<dbReference type="PANTHER" id="PTHR46111:SF1">
    <property type="entry name" value="RIBOSOMAL RNA SMALL SUBUNIT METHYLTRANSFERASE I"/>
    <property type="match status" value="1"/>
</dbReference>
<evidence type="ECO:0000256" key="1">
    <source>
        <dbReference type="ARBA" id="ARBA00022490"/>
    </source>
</evidence>
<dbReference type="PANTHER" id="PTHR46111">
    <property type="entry name" value="RIBOSOMAL RNA SMALL SUBUNIT METHYLTRANSFERASE I"/>
    <property type="match status" value="1"/>
</dbReference>
<dbReference type="Gene3D" id="3.30.950.10">
    <property type="entry name" value="Methyltransferase, Cobalt-precorrin-4 Transmethylase, Domain 2"/>
    <property type="match status" value="1"/>
</dbReference>
<evidence type="ECO:0000313" key="9">
    <source>
        <dbReference type="Proteomes" id="UP000231282"/>
    </source>
</evidence>
<comment type="function">
    <text evidence="6">Catalyzes the 2'-O-methylation of the ribose of cytidine 1402 (C1402) in 16S rRNA.</text>
</comment>
<name>A0A2H0WQS8_9BACT</name>
<comment type="similarity">
    <text evidence="6">Belongs to the methyltransferase superfamily. RsmI family.</text>
</comment>
<comment type="caution">
    <text evidence="8">The sequence shown here is derived from an EMBL/GenBank/DDBJ whole genome shotgun (WGS) entry which is preliminary data.</text>
</comment>
<reference evidence="9" key="1">
    <citation type="submission" date="2017-09" db="EMBL/GenBank/DDBJ databases">
        <title>Depth-based differentiation of microbial function through sediment-hosted aquifers and enrichment of novel symbionts in the deep terrestrial subsurface.</title>
        <authorList>
            <person name="Probst A.J."/>
            <person name="Ladd B."/>
            <person name="Jarett J.K."/>
            <person name="Geller-Mcgrath D.E."/>
            <person name="Sieber C.M.K."/>
            <person name="Emerson J.B."/>
            <person name="Anantharaman K."/>
            <person name="Thomas B.C."/>
            <person name="Malmstrom R."/>
            <person name="Stieglmeier M."/>
            <person name="Klingl A."/>
            <person name="Woyke T."/>
            <person name="Ryan C.M."/>
            <person name="Banfield J.F."/>
        </authorList>
    </citation>
    <scope>NUCLEOTIDE SEQUENCE [LARGE SCALE GENOMIC DNA]</scope>
</reference>
<dbReference type="CDD" id="cd11648">
    <property type="entry name" value="RsmI"/>
    <property type="match status" value="1"/>
</dbReference>